<comment type="caution">
    <text evidence="1">The sequence shown here is derived from an EMBL/GenBank/DDBJ whole genome shotgun (WGS) entry which is preliminary data.</text>
</comment>
<proteinExistence type="predicted"/>
<sequence length="50" mass="5154">MLACDSKADTSEAAVAPASEPEARALLVGLKSTTSPQMPIVETQPRVSVV</sequence>
<reference evidence="1 2" key="1">
    <citation type="submission" date="2017-06" db="EMBL/GenBank/DDBJ databases">
        <title>A platform for efficient transgenesis in Macrostomum lignano, a flatworm model organism for stem cell research.</title>
        <authorList>
            <person name="Berezikov E."/>
        </authorList>
    </citation>
    <scope>NUCLEOTIDE SEQUENCE [LARGE SCALE GENOMIC DNA]</scope>
    <source>
        <strain evidence="1">DV1</strain>
        <tissue evidence="1">Whole organism</tissue>
    </source>
</reference>
<dbReference type="EMBL" id="NIVC01002123">
    <property type="protein sequence ID" value="PAA60686.1"/>
    <property type="molecule type" value="Genomic_DNA"/>
</dbReference>
<organism evidence="1 2">
    <name type="scientific">Macrostomum lignano</name>
    <dbReference type="NCBI Taxonomy" id="282301"/>
    <lineage>
        <taxon>Eukaryota</taxon>
        <taxon>Metazoa</taxon>
        <taxon>Spiralia</taxon>
        <taxon>Lophotrochozoa</taxon>
        <taxon>Platyhelminthes</taxon>
        <taxon>Rhabditophora</taxon>
        <taxon>Macrostomorpha</taxon>
        <taxon>Macrostomida</taxon>
        <taxon>Macrostomidae</taxon>
        <taxon>Macrostomum</taxon>
    </lineage>
</organism>
<name>A0A267EGU9_9PLAT</name>
<evidence type="ECO:0000313" key="2">
    <source>
        <dbReference type="Proteomes" id="UP000215902"/>
    </source>
</evidence>
<gene>
    <name evidence="1" type="ORF">BOX15_Mlig018827g1</name>
</gene>
<accession>A0A267EGU9</accession>
<keyword evidence="2" id="KW-1185">Reference proteome</keyword>
<dbReference type="AlphaFoldDB" id="A0A267EGU9"/>
<dbReference type="Proteomes" id="UP000215902">
    <property type="component" value="Unassembled WGS sequence"/>
</dbReference>
<protein>
    <submittedName>
        <fullName evidence="1">Uncharacterized protein</fullName>
    </submittedName>
</protein>
<evidence type="ECO:0000313" key="1">
    <source>
        <dbReference type="EMBL" id="PAA60686.1"/>
    </source>
</evidence>